<dbReference type="EMBL" id="LT554895">
    <property type="protein sequence ID" value="SAM08556.1"/>
    <property type="molecule type" value="Genomic_DNA"/>
</dbReference>
<feature type="compositionally biased region" description="Polar residues" evidence="1">
    <location>
        <begin position="22"/>
        <end position="61"/>
    </location>
</feature>
<evidence type="ECO:0000313" key="3">
    <source>
        <dbReference type="Proteomes" id="UP000078561"/>
    </source>
</evidence>
<accession>A0A163K6U7</accession>
<reference evidence="2" key="1">
    <citation type="submission" date="2016-04" db="EMBL/GenBank/DDBJ databases">
        <authorList>
            <person name="Evans L.H."/>
            <person name="Alamgir A."/>
            <person name="Owens N."/>
            <person name="Weber N.D."/>
            <person name="Virtaneva K."/>
            <person name="Barbian K."/>
            <person name="Babar A."/>
            <person name="Rosenke K."/>
        </authorList>
    </citation>
    <scope>NUCLEOTIDE SEQUENCE [LARGE SCALE GENOMIC DNA]</scope>
    <source>
        <strain evidence="2">CBS 101.48</strain>
    </source>
</reference>
<gene>
    <name evidence="2" type="primary">ABSGL_14219.1 scaffold 14385</name>
</gene>
<feature type="compositionally biased region" description="Basic and acidic residues" evidence="1">
    <location>
        <begin position="115"/>
        <end position="136"/>
    </location>
</feature>
<feature type="compositionally biased region" description="Basic and acidic residues" evidence="1">
    <location>
        <begin position="149"/>
        <end position="182"/>
    </location>
</feature>
<name>A0A163K6U7_ABSGL</name>
<feature type="compositionally biased region" description="Polar residues" evidence="1">
    <location>
        <begin position="185"/>
        <end position="195"/>
    </location>
</feature>
<dbReference type="Proteomes" id="UP000078561">
    <property type="component" value="Unassembled WGS sequence"/>
</dbReference>
<dbReference type="OrthoDB" id="2301773at2759"/>
<organism evidence="2">
    <name type="scientific">Absidia glauca</name>
    <name type="common">Pin mould</name>
    <dbReference type="NCBI Taxonomy" id="4829"/>
    <lineage>
        <taxon>Eukaryota</taxon>
        <taxon>Fungi</taxon>
        <taxon>Fungi incertae sedis</taxon>
        <taxon>Mucoromycota</taxon>
        <taxon>Mucoromycotina</taxon>
        <taxon>Mucoromycetes</taxon>
        <taxon>Mucorales</taxon>
        <taxon>Cunninghamellaceae</taxon>
        <taxon>Absidia</taxon>
    </lineage>
</organism>
<sequence length="320" mass="35646">MARKNAAQRRKQKAANKKVTQHNDTTHSTVDSSATHSITDGATDPQVTAAQQLPGGTTPVQETVAVDFSAQVMENTAVKSEETSNLGQVEDHETTKVVEIKEQLATLEADDINFEETKKQQPTPKVDDIKIEDIKEQQPIPEVDDVETEEIKEQQPTPKVDDIKIEDVKEQQPAPKVDEVKGQELTFQKEVSQTNEIEDQLPTPKAEESQADEIAVDWTVTSKTEQHLAPVEQLDSDQVPNSTLDNDDLKSSEKTASVDNVATTNGSEMKNKSAQKSASPKRKSLFGLFKKEKTANKTVAKDTKRTGEKKNKRKTWQFWK</sequence>
<keyword evidence="3" id="KW-1185">Reference proteome</keyword>
<feature type="compositionally biased region" description="Basic and acidic residues" evidence="1">
    <location>
        <begin position="289"/>
        <end position="309"/>
    </location>
</feature>
<feature type="region of interest" description="Disordered" evidence="1">
    <location>
        <begin position="223"/>
        <end position="320"/>
    </location>
</feature>
<dbReference type="AlphaFoldDB" id="A0A163K6U7"/>
<dbReference type="InParanoid" id="A0A163K6U7"/>
<feature type="compositionally biased region" description="Polar residues" evidence="1">
    <location>
        <begin position="254"/>
        <end position="278"/>
    </location>
</feature>
<feature type="region of interest" description="Disordered" evidence="1">
    <location>
        <begin position="112"/>
        <end position="210"/>
    </location>
</feature>
<feature type="region of interest" description="Disordered" evidence="1">
    <location>
        <begin position="1"/>
        <end position="62"/>
    </location>
</feature>
<protein>
    <submittedName>
        <fullName evidence="2">Uncharacterized protein</fullName>
    </submittedName>
</protein>
<feature type="compositionally biased region" description="Basic residues" evidence="1">
    <location>
        <begin position="310"/>
        <end position="320"/>
    </location>
</feature>
<proteinExistence type="predicted"/>
<evidence type="ECO:0000313" key="2">
    <source>
        <dbReference type="EMBL" id="SAM08556.1"/>
    </source>
</evidence>
<evidence type="ECO:0000256" key="1">
    <source>
        <dbReference type="SAM" id="MobiDB-lite"/>
    </source>
</evidence>
<feature type="compositionally biased region" description="Basic residues" evidence="1">
    <location>
        <begin position="1"/>
        <end position="20"/>
    </location>
</feature>